<reference evidence="1" key="2">
    <citation type="submission" date="2020-06" db="EMBL/GenBank/DDBJ databases">
        <title>Helianthus annuus Genome sequencing and assembly Release 2.</title>
        <authorList>
            <person name="Gouzy J."/>
            <person name="Langlade N."/>
            <person name="Munos S."/>
        </authorList>
    </citation>
    <scope>NUCLEOTIDE SEQUENCE</scope>
    <source>
        <tissue evidence="1">Leaves</tissue>
    </source>
</reference>
<evidence type="ECO:0000313" key="2">
    <source>
        <dbReference type="Proteomes" id="UP000215914"/>
    </source>
</evidence>
<comment type="caution">
    <text evidence="1">The sequence shown here is derived from an EMBL/GenBank/DDBJ whole genome shotgun (WGS) entry which is preliminary data.</text>
</comment>
<protein>
    <submittedName>
        <fullName evidence="1">Uncharacterized protein</fullName>
    </submittedName>
</protein>
<keyword evidence="2" id="KW-1185">Reference proteome</keyword>
<accession>A0A9K3HEM7</accession>
<dbReference type="Gramene" id="mRNA:HanXRQr2_Chr13g0619791">
    <property type="protein sequence ID" value="mRNA:HanXRQr2_Chr13g0619791"/>
    <property type="gene ID" value="HanXRQr2_Chr13g0619791"/>
</dbReference>
<organism evidence="1 2">
    <name type="scientific">Helianthus annuus</name>
    <name type="common">Common sunflower</name>
    <dbReference type="NCBI Taxonomy" id="4232"/>
    <lineage>
        <taxon>Eukaryota</taxon>
        <taxon>Viridiplantae</taxon>
        <taxon>Streptophyta</taxon>
        <taxon>Embryophyta</taxon>
        <taxon>Tracheophyta</taxon>
        <taxon>Spermatophyta</taxon>
        <taxon>Magnoliopsida</taxon>
        <taxon>eudicotyledons</taxon>
        <taxon>Gunneridae</taxon>
        <taxon>Pentapetalae</taxon>
        <taxon>asterids</taxon>
        <taxon>campanulids</taxon>
        <taxon>Asterales</taxon>
        <taxon>Asteraceae</taxon>
        <taxon>Asteroideae</taxon>
        <taxon>Heliantheae alliance</taxon>
        <taxon>Heliantheae</taxon>
        <taxon>Helianthus</taxon>
    </lineage>
</organism>
<sequence>MSWYNMYHPQSKISQSYQYSSFKIICSKHSQYCRLKITELLATIVRKKFHHDSR</sequence>
<proteinExistence type="predicted"/>
<gene>
    <name evidence="1" type="ORF">HanXRQr2_Chr13g0619791</name>
</gene>
<reference evidence="1" key="1">
    <citation type="journal article" date="2017" name="Nature">
        <title>The sunflower genome provides insights into oil metabolism, flowering and Asterid evolution.</title>
        <authorList>
            <person name="Badouin H."/>
            <person name="Gouzy J."/>
            <person name="Grassa C.J."/>
            <person name="Murat F."/>
            <person name="Staton S.E."/>
            <person name="Cottret L."/>
            <person name="Lelandais-Briere C."/>
            <person name="Owens G.L."/>
            <person name="Carrere S."/>
            <person name="Mayjonade B."/>
            <person name="Legrand L."/>
            <person name="Gill N."/>
            <person name="Kane N.C."/>
            <person name="Bowers J.E."/>
            <person name="Hubner S."/>
            <person name="Bellec A."/>
            <person name="Berard A."/>
            <person name="Berges H."/>
            <person name="Blanchet N."/>
            <person name="Boniface M.C."/>
            <person name="Brunel D."/>
            <person name="Catrice O."/>
            <person name="Chaidir N."/>
            <person name="Claudel C."/>
            <person name="Donnadieu C."/>
            <person name="Faraut T."/>
            <person name="Fievet G."/>
            <person name="Helmstetter N."/>
            <person name="King M."/>
            <person name="Knapp S.J."/>
            <person name="Lai Z."/>
            <person name="Le Paslier M.C."/>
            <person name="Lippi Y."/>
            <person name="Lorenzon L."/>
            <person name="Mandel J.R."/>
            <person name="Marage G."/>
            <person name="Marchand G."/>
            <person name="Marquand E."/>
            <person name="Bret-Mestries E."/>
            <person name="Morien E."/>
            <person name="Nambeesan S."/>
            <person name="Nguyen T."/>
            <person name="Pegot-Espagnet P."/>
            <person name="Pouilly N."/>
            <person name="Raftis F."/>
            <person name="Sallet E."/>
            <person name="Schiex T."/>
            <person name="Thomas J."/>
            <person name="Vandecasteele C."/>
            <person name="Vares D."/>
            <person name="Vear F."/>
            <person name="Vautrin S."/>
            <person name="Crespi M."/>
            <person name="Mangin B."/>
            <person name="Burke J.M."/>
            <person name="Salse J."/>
            <person name="Munos S."/>
            <person name="Vincourt P."/>
            <person name="Rieseberg L.H."/>
            <person name="Langlade N.B."/>
        </authorList>
    </citation>
    <scope>NUCLEOTIDE SEQUENCE</scope>
    <source>
        <tissue evidence="1">Leaves</tissue>
    </source>
</reference>
<evidence type="ECO:0000313" key="1">
    <source>
        <dbReference type="EMBL" id="KAF5776124.1"/>
    </source>
</evidence>
<dbReference type="EMBL" id="MNCJ02000328">
    <property type="protein sequence ID" value="KAF5776124.1"/>
    <property type="molecule type" value="Genomic_DNA"/>
</dbReference>
<name>A0A9K3HEM7_HELAN</name>
<dbReference type="Proteomes" id="UP000215914">
    <property type="component" value="Unassembled WGS sequence"/>
</dbReference>
<dbReference type="AlphaFoldDB" id="A0A9K3HEM7"/>